<proteinExistence type="predicted"/>
<keyword evidence="1" id="KW-0614">Plasmid</keyword>
<dbReference type="RefSeq" id="WP_011798059.1">
    <property type="nucleotide sequence ID" value="NC_008757.1"/>
</dbReference>
<dbReference type="EMBL" id="CP000530">
    <property type="protein sequence ID" value="ABM39688.1"/>
    <property type="molecule type" value="Genomic_DNA"/>
</dbReference>
<dbReference type="AlphaFoldDB" id="A1VVL0"/>
<dbReference type="OrthoDB" id="8912764at2"/>
<geneLocation type="plasmid" evidence="1 2">
    <name>pPNAP01</name>
</geneLocation>
<gene>
    <name evidence="1" type="ordered locus">Pnap_4410</name>
</gene>
<evidence type="ECO:0000313" key="2">
    <source>
        <dbReference type="Proteomes" id="UP000000644"/>
    </source>
</evidence>
<dbReference type="Proteomes" id="UP000000644">
    <property type="component" value="Plasmid pPNAP01"/>
</dbReference>
<keyword evidence="2" id="KW-1185">Reference proteome</keyword>
<dbReference type="KEGG" id="pna:Pnap_4410"/>
<evidence type="ECO:0000313" key="1">
    <source>
        <dbReference type="EMBL" id="ABM39688.1"/>
    </source>
</evidence>
<sequence>MSEKTQIPDESEIIAQGKADYFSHRGVYANPYKAGPPAHFNAYERGWMQSLKRDGASLVDTPPPDAGSWYRIEPLKPAINEYALLKGRDGPRRSK</sequence>
<accession>A1VVL0</accession>
<dbReference type="HOGENOM" id="CLU_2424921_0_0_4"/>
<name>A1VVL0_POLNA</name>
<organism evidence="1 2">
    <name type="scientific">Polaromonas naphthalenivorans (strain CJ2)</name>
    <dbReference type="NCBI Taxonomy" id="365044"/>
    <lineage>
        <taxon>Bacteria</taxon>
        <taxon>Pseudomonadati</taxon>
        <taxon>Pseudomonadota</taxon>
        <taxon>Betaproteobacteria</taxon>
        <taxon>Burkholderiales</taxon>
        <taxon>Comamonadaceae</taxon>
        <taxon>Polaromonas</taxon>
    </lineage>
</organism>
<protein>
    <submittedName>
        <fullName evidence="1">Uncharacterized protein</fullName>
    </submittedName>
</protein>
<reference evidence="2" key="1">
    <citation type="journal article" date="2009" name="Environ. Microbiol.">
        <title>The genome of Polaromonas naphthalenivorans strain CJ2, isolated from coal tar-contaminated sediment, reveals physiological and metabolic versatility and evolution through extensive horizontal gene transfer.</title>
        <authorList>
            <person name="Yagi J.M."/>
            <person name="Sims D."/>
            <person name="Brettin T."/>
            <person name="Bruce D."/>
            <person name="Madsen E.L."/>
        </authorList>
    </citation>
    <scope>NUCLEOTIDE SEQUENCE [LARGE SCALE GENOMIC DNA]</scope>
    <source>
        <strain evidence="2">CJ2</strain>
        <plasmid evidence="2">Plasmid pPNAP01</plasmid>
    </source>
</reference>